<protein>
    <submittedName>
        <fullName evidence="1">Uncharacterized protein</fullName>
    </submittedName>
</protein>
<evidence type="ECO:0000313" key="1">
    <source>
        <dbReference type="EMBL" id="KAI3692699.1"/>
    </source>
</evidence>
<accession>A0ACB8Z3Y4</accession>
<reference evidence="1 2" key="2">
    <citation type="journal article" date="2022" name="Mol. Ecol. Resour.">
        <title>The genomes of chicory, endive, great burdock and yacon provide insights into Asteraceae paleo-polyploidization history and plant inulin production.</title>
        <authorList>
            <person name="Fan W."/>
            <person name="Wang S."/>
            <person name="Wang H."/>
            <person name="Wang A."/>
            <person name="Jiang F."/>
            <person name="Liu H."/>
            <person name="Zhao H."/>
            <person name="Xu D."/>
            <person name="Zhang Y."/>
        </authorList>
    </citation>
    <scope>NUCLEOTIDE SEQUENCE [LARGE SCALE GENOMIC DNA]</scope>
    <source>
        <strain evidence="2">cv. Niubang</strain>
    </source>
</reference>
<gene>
    <name evidence="1" type="ORF">L6452_32521</name>
</gene>
<reference evidence="2" key="1">
    <citation type="journal article" date="2022" name="Mol. Ecol. Resour.">
        <title>The genomes of chicory, endive, great burdock and yacon provide insights into Asteraceae palaeo-polyploidization history and plant inulin production.</title>
        <authorList>
            <person name="Fan W."/>
            <person name="Wang S."/>
            <person name="Wang H."/>
            <person name="Wang A."/>
            <person name="Jiang F."/>
            <person name="Liu H."/>
            <person name="Zhao H."/>
            <person name="Xu D."/>
            <person name="Zhang Y."/>
        </authorList>
    </citation>
    <scope>NUCLEOTIDE SEQUENCE [LARGE SCALE GENOMIC DNA]</scope>
    <source>
        <strain evidence="2">cv. Niubang</strain>
    </source>
</reference>
<dbReference type="Proteomes" id="UP001055879">
    <property type="component" value="Linkage Group LG11"/>
</dbReference>
<name>A0ACB8Z3Y4_ARCLA</name>
<comment type="caution">
    <text evidence="1">The sequence shown here is derived from an EMBL/GenBank/DDBJ whole genome shotgun (WGS) entry which is preliminary data.</text>
</comment>
<organism evidence="1 2">
    <name type="scientific">Arctium lappa</name>
    <name type="common">Greater burdock</name>
    <name type="synonym">Lappa major</name>
    <dbReference type="NCBI Taxonomy" id="4217"/>
    <lineage>
        <taxon>Eukaryota</taxon>
        <taxon>Viridiplantae</taxon>
        <taxon>Streptophyta</taxon>
        <taxon>Embryophyta</taxon>
        <taxon>Tracheophyta</taxon>
        <taxon>Spermatophyta</taxon>
        <taxon>Magnoliopsida</taxon>
        <taxon>eudicotyledons</taxon>
        <taxon>Gunneridae</taxon>
        <taxon>Pentapetalae</taxon>
        <taxon>asterids</taxon>
        <taxon>campanulids</taxon>
        <taxon>Asterales</taxon>
        <taxon>Asteraceae</taxon>
        <taxon>Carduoideae</taxon>
        <taxon>Cardueae</taxon>
        <taxon>Arctiinae</taxon>
        <taxon>Arctium</taxon>
    </lineage>
</organism>
<evidence type="ECO:0000313" key="2">
    <source>
        <dbReference type="Proteomes" id="UP001055879"/>
    </source>
</evidence>
<proteinExistence type="predicted"/>
<keyword evidence="2" id="KW-1185">Reference proteome</keyword>
<sequence length="109" mass="12131">MRPISAELITYTDQRRENVKERSSSGATLADSASADDIYLEDDSAFDDDDLFLDDPEDVISASSESETEVNLEDTSDVDDDQGDNHDESHDVELYRIPRHVGPRPSVTP</sequence>
<dbReference type="EMBL" id="CM042057">
    <property type="protein sequence ID" value="KAI3692699.1"/>
    <property type="molecule type" value="Genomic_DNA"/>
</dbReference>